<dbReference type="InterPro" id="IPR011701">
    <property type="entry name" value="MFS"/>
</dbReference>
<feature type="transmembrane region" description="Helical" evidence="7">
    <location>
        <begin position="538"/>
        <end position="556"/>
    </location>
</feature>
<reference evidence="9 10" key="1">
    <citation type="journal article" date="2015" name="Genome Announc.">
        <title>Expanding the biotechnology potential of lactobacilli through comparative genomics of 213 strains and associated genera.</title>
        <authorList>
            <person name="Sun Z."/>
            <person name="Harris H.M."/>
            <person name="McCann A."/>
            <person name="Guo C."/>
            <person name="Argimon S."/>
            <person name="Zhang W."/>
            <person name="Yang X."/>
            <person name="Jeffery I.B."/>
            <person name="Cooney J.C."/>
            <person name="Kagawa T.F."/>
            <person name="Liu W."/>
            <person name="Song Y."/>
            <person name="Salvetti E."/>
            <person name="Wrobel A."/>
            <person name="Rasinkangas P."/>
            <person name="Parkhill J."/>
            <person name="Rea M.C."/>
            <person name="O'Sullivan O."/>
            <person name="Ritari J."/>
            <person name="Douillard F.P."/>
            <person name="Paul Ross R."/>
            <person name="Yang R."/>
            <person name="Briner A.E."/>
            <person name="Felis G.E."/>
            <person name="de Vos W.M."/>
            <person name="Barrangou R."/>
            <person name="Klaenhammer T.R."/>
            <person name="Caufield P.W."/>
            <person name="Cui Y."/>
            <person name="Zhang H."/>
            <person name="O'Toole P.W."/>
        </authorList>
    </citation>
    <scope>NUCLEOTIDE SEQUENCE [LARGE SCALE GENOMIC DNA]</scope>
    <source>
        <strain evidence="9 10">DSM 23026</strain>
    </source>
</reference>
<dbReference type="CDD" id="cd17321">
    <property type="entry name" value="MFS_MMR_MDR_like"/>
    <property type="match status" value="1"/>
</dbReference>
<evidence type="ECO:0000256" key="5">
    <source>
        <dbReference type="ARBA" id="ARBA00022989"/>
    </source>
</evidence>
<feature type="transmembrane region" description="Helical" evidence="7">
    <location>
        <begin position="299"/>
        <end position="320"/>
    </location>
</feature>
<dbReference type="RefSeq" id="WP_057799644.1">
    <property type="nucleotide sequence ID" value="NZ_BJZZ01000020.1"/>
</dbReference>
<evidence type="ECO:0000259" key="8">
    <source>
        <dbReference type="PROSITE" id="PS50850"/>
    </source>
</evidence>
<dbReference type="InterPro" id="IPR036259">
    <property type="entry name" value="MFS_trans_sf"/>
</dbReference>
<keyword evidence="6 7" id="KW-0472">Membrane</keyword>
<keyword evidence="3" id="KW-1003">Cell membrane</keyword>
<dbReference type="PANTHER" id="PTHR42718">
    <property type="entry name" value="MAJOR FACILITATOR SUPERFAMILY MULTIDRUG TRANSPORTER MFSC"/>
    <property type="match status" value="1"/>
</dbReference>
<evidence type="ECO:0000256" key="4">
    <source>
        <dbReference type="ARBA" id="ARBA00022692"/>
    </source>
</evidence>
<dbReference type="InterPro" id="IPR004638">
    <property type="entry name" value="EmrB-like"/>
</dbReference>
<name>A0A0R2NGE8_9LACO</name>
<evidence type="ECO:0000256" key="6">
    <source>
        <dbReference type="ARBA" id="ARBA00023136"/>
    </source>
</evidence>
<keyword evidence="10" id="KW-1185">Reference proteome</keyword>
<feature type="transmembrane region" description="Helical" evidence="7">
    <location>
        <begin position="44"/>
        <end position="62"/>
    </location>
</feature>
<feature type="domain" description="Major facilitator superfamily (MFS) profile" evidence="8">
    <location>
        <begin position="8"/>
        <end position="440"/>
    </location>
</feature>
<dbReference type="PANTHER" id="PTHR42718:SF46">
    <property type="entry name" value="BLR6921 PROTEIN"/>
    <property type="match status" value="1"/>
</dbReference>
<dbReference type="GO" id="GO:0005886">
    <property type="term" value="C:plasma membrane"/>
    <property type="evidence" value="ECO:0007669"/>
    <property type="project" value="UniProtKB-SubCell"/>
</dbReference>
<proteinExistence type="predicted"/>
<evidence type="ECO:0000256" key="7">
    <source>
        <dbReference type="SAM" id="Phobius"/>
    </source>
</evidence>
<evidence type="ECO:0000256" key="1">
    <source>
        <dbReference type="ARBA" id="ARBA00004651"/>
    </source>
</evidence>
<dbReference type="PATRIC" id="fig|480391.4.peg.567"/>
<feature type="transmembrane region" description="Helical" evidence="7">
    <location>
        <begin position="352"/>
        <end position="377"/>
    </location>
</feature>
<comment type="caution">
    <text evidence="9">The sequence shown here is derived from an EMBL/GenBank/DDBJ whole genome shotgun (WGS) entry which is preliminary data.</text>
</comment>
<dbReference type="GO" id="GO:0022857">
    <property type="term" value="F:transmembrane transporter activity"/>
    <property type="evidence" value="ECO:0007669"/>
    <property type="project" value="InterPro"/>
</dbReference>
<feature type="transmembrane region" description="Helical" evidence="7">
    <location>
        <begin position="225"/>
        <end position="243"/>
    </location>
</feature>
<protein>
    <recommendedName>
        <fullName evidence="8">Major facilitator superfamily (MFS) profile domain-containing protein</fullName>
    </recommendedName>
</protein>
<feature type="transmembrane region" description="Helical" evidence="7">
    <location>
        <begin position="398"/>
        <end position="417"/>
    </location>
</feature>
<dbReference type="PROSITE" id="PS50850">
    <property type="entry name" value="MFS"/>
    <property type="match status" value="1"/>
</dbReference>
<sequence length="563" mass="60808">MNLKAKLTVMAMGISIFLCMLDTTVMNIALPAIQSGMGVSLETLSWALNIYTITFAVLTIPLGRMADIYGRNRIYLTGLILFGIGSITSGLADSASILIVGRGIQSVGAAVIFPASMTIGISAANLAQRSMIIASLGITQGLASALGPTIGGIVTQFLGWRWVFLVNVPLVLINIVLCLWLLKFKGEQRVNTKIDWLGMILSMITLFSLTLALVKGTDWGWQSPLILGLFGIALVGFIVFILVEQRVSAPMIRLDLFRDRQFDGAAIGILITGVLLVAVMVLMPTFFTKVLGKSELTAAFMITPTSVMIFILAPIAGKLIEIFSPRAIVATGMSLMALGYAFFWIANPHIYWQILVTLILIGAGFGMLAGPIMVLGASDFTNEKLTASQSVLGVLRQIGSVLAVAIFVSALSSNLVAAKNQSKSDAHELISAMKVDESTKAKITYSVNDQISKGDSAKPKANKPLNKEQIKQITDAKYQEVIRKSKPNLPKQSKAAIYGAVQKEVIKKVNQTESEVKSTSDKIKSDVQNNIQKAFIRPYQLTLPFAVLAIGIAFLFKSKKRKA</sequence>
<dbReference type="NCBIfam" id="TIGR00711">
    <property type="entry name" value="efflux_EmrB"/>
    <property type="match status" value="1"/>
</dbReference>
<evidence type="ECO:0000256" key="2">
    <source>
        <dbReference type="ARBA" id="ARBA00022448"/>
    </source>
</evidence>
<dbReference type="PRINTS" id="PR01036">
    <property type="entry name" value="TCRTETB"/>
</dbReference>
<dbReference type="SUPFAM" id="SSF103473">
    <property type="entry name" value="MFS general substrate transporter"/>
    <property type="match status" value="2"/>
</dbReference>
<organism evidence="9 10">
    <name type="scientific">Pediococcus argentinicus</name>
    <dbReference type="NCBI Taxonomy" id="480391"/>
    <lineage>
        <taxon>Bacteria</taxon>
        <taxon>Bacillati</taxon>
        <taxon>Bacillota</taxon>
        <taxon>Bacilli</taxon>
        <taxon>Lactobacillales</taxon>
        <taxon>Lactobacillaceae</taxon>
        <taxon>Pediococcus</taxon>
    </lineage>
</organism>
<feature type="transmembrane region" description="Helical" evidence="7">
    <location>
        <begin position="7"/>
        <end position="32"/>
    </location>
</feature>
<feature type="transmembrane region" description="Helical" evidence="7">
    <location>
        <begin position="194"/>
        <end position="213"/>
    </location>
</feature>
<keyword evidence="2" id="KW-0813">Transport</keyword>
<feature type="transmembrane region" description="Helical" evidence="7">
    <location>
        <begin position="160"/>
        <end position="182"/>
    </location>
</feature>
<feature type="transmembrane region" description="Helical" evidence="7">
    <location>
        <begin position="327"/>
        <end position="346"/>
    </location>
</feature>
<keyword evidence="4 7" id="KW-0812">Transmembrane</keyword>
<feature type="transmembrane region" description="Helical" evidence="7">
    <location>
        <begin position="74"/>
        <end position="92"/>
    </location>
</feature>
<feature type="transmembrane region" description="Helical" evidence="7">
    <location>
        <begin position="131"/>
        <end position="154"/>
    </location>
</feature>
<evidence type="ECO:0000313" key="10">
    <source>
        <dbReference type="Proteomes" id="UP000051249"/>
    </source>
</evidence>
<dbReference type="OrthoDB" id="2321349at2"/>
<dbReference type="Gene3D" id="1.20.1720.10">
    <property type="entry name" value="Multidrug resistance protein D"/>
    <property type="match status" value="1"/>
</dbReference>
<gene>
    <name evidence="9" type="ORF">IV88_GL000559</name>
</gene>
<dbReference type="Proteomes" id="UP000051249">
    <property type="component" value="Unassembled WGS sequence"/>
</dbReference>
<accession>A0A0R2NGE8</accession>
<feature type="transmembrane region" description="Helical" evidence="7">
    <location>
        <begin position="104"/>
        <end position="124"/>
    </location>
</feature>
<dbReference type="InterPro" id="IPR020846">
    <property type="entry name" value="MFS_dom"/>
</dbReference>
<keyword evidence="5 7" id="KW-1133">Transmembrane helix</keyword>
<dbReference type="Gene3D" id="1.20.1250.20">
    <property type="entry name" value="MFS general substrate transporter like domains"/>
    <property type="match status" value="1"/>
</dbReference>
<comment type="subcellular location">
    <subcellularLocation>
        <location evidence="1">Cell membrane</location>
        <topology evidence="1">Multi-pass membrane protein</topology>
    </subcellularLocation>
</comment>
<dbReference type="EMBL" id="JQCQ01000019">
    <property type="protein sequence ID" value="KRO24895.1"/>
    <property type="molecule type" value="Genomic_DNA"/>
</dbReference>
<feature type="transmembrane region" description="Helical" evidence="7">
    <location>
        <begin position="264"/>
        <end position="287"/>
    </location>
</feature>
<dbReference type="Pfam" id="PF07690">
    <property type="entry name" value="MFS_1"/>
    <property type="match status" value="1"/>
</dbReference>
<dbReference type="AlphaFoldDB" id="A0A0R2NGE8"/>
<evidence type="ECO:0000313" key="9">
    <source>
        <dbReference type="EMBL" id="KRO24895.1"/>
    </source>
</evidence>
<evidence type="ECO:0000256" key="3">
    <source>
        <dbReference type="ARBA" id="ARBA00022475"/>
    </source>
</evidence>